<dbReference type="InterPro" id="IPR024129">
    <property type="entry name" value="Sphingomy_SMPD4"/>
</dbReference>
<name>A0A336LQY2_CULSO</name>
<dbReference type="GO" id="GO:0006685">
    <property type="term" value="P:sphingomyelin catabolic process"/>
    <property type="evidence" value="ECO:0007669"/>
    <property type="project" value="TreeGrafter"/>
</dbReference>
<evidence type="ECO:0000256" key="6">
    <source>
        <dbReference type="SAM" id="Phobius"/>
    </source>
</evidence>
<dbReference type="GO" id="GO:0046475">
    <property type="term" value="P:glycerophospholipid catabolic process"/>
    <property type="evidence" value="ECO:0007669"/>
    <property type="project" value="TreeGrafter"/>
</dbReference>
<proteinExistence type="predicted"/>
<feature type="compositionally biased region" description="Polar residues" evidence="5">
    <location>
        <begin position="449"/>
        <end position="465"/>
    </location>
</feature>
<feature type="region of interest" description="Disordered" evidence="5">
    <location>
        <begin position="449"/>
        <end position="474"/>
    </location>
</feature>
<keyword evidence="3 6" id="KW-1133">Transmembrane helix</keyword>
<evidence type="ECO:0000256" key="5">
    <source>
        <dbReference type="SAM" id="MobiDB-lite"/>
    </source>
</evidence>
<dbReference type="EMBL" id="UFQT01000123">
    <property type="protein sequence ID" value="SSX20454.1"/>
    <property type="molecule type" value="Genomic_DNA"/>
</dbReference>
<dbReference type="OMA" id="SYNAQWN"/>
<dbReference type="PANTHER" id="PTHR12988:SF6">
    <property type="entry name" value="SPHINGOMYELIN PHOSPHODIESTERASE 4"/>
    <property type="match status" value="1"/>
</dbReference>
<keyword evidence="4 6" id="KW-0472">Membrane</keyword>
<protein>
    <submittedName>
        <fullName evidence="7">CSON001502 protein</fullName>
    </submittedName>
</protein>
<dbReference type="Pfam" id="PF14724">
    <property type="entry name" value="mit_SMPDase"/>
    <property type="match status" value="2"/>
</dbReference>
<evidence type="ECO:0000256" key="4">
    <source>
        <dbReference type="ARBA" id="ARBA00023136"/>
    </source>
</evidence>
<evidence type="ECO:0000256" key="1">
    <source>
        <dbReference type="ARBA" id="ARBA00004167"/>
    </source>
</evidence>
<evidence type="ECO:0000313" key="7">
    <source>
        <dbReference type="EMBL" id="SSX20454.1"/>
    </source>
</evidence>
<dbReference type="PANTHER" id="PTHR12988">
    <property type="entry name" value="SPHINGOMYELIN PHOSPHODIESTERASE 4"/>
    <property type="match status" value="1"/>
</dbReference>
<reference evidence="7" key="1">
    <citation type="submission" date="2018-07" db="EMBL/GenBank/DDBJ databases">
        <authorList>
            <person name="Quirk P.G."/>
            <person name="Krulwich T.A."/>
        </authorList>
    </citation>
    <scope>NUCLEOTIDE SEQUENCE</scope>
</reference>
<evidence type="ECO:0000256" key="2">
    <source>
        <dbReference type="ARBA" id="ARBA00022692"/>
    </source>
</evidence>
<evidence type="ECO:0000256" key="3">
    <source>
        <dbReference type="ARBA" id="ARBA00022989"/>
    </source>
</evidence>
<organism evidence="7">
    <name type="scientific">Culicoides sonorensis</name>
    <name type="common">Biting midge</name>
    <dbReference type="NCBI Taxonomy" id="179676"/>
    <lineage>
        <taxon>Eukaryota</taxon>
        <taxon>Metazoa</taxon>
        <taxon>Ecdysozoa</taxon>
        <taxon>Arthropoda</taxon>
        <taxon>Hexapoda</taxon>
        <taxon>Insecta</taxon>
        <taxon>Pterygota</taxon>
        <taxon>Neoptera</taxon>
        <taxon>Endopterygota</taxon>
        <taxon>Diptera</taxon>
        <taxon>Nematocera</taxon>
        <taxon>Chironomoidea</taxon>
        <taxon>Ceratopogonidae</taxon>
        <taxon>Ceratopogoninae</taxon>
        <taxon>Culicoides</taxon>
        <taxon>Monoculicoides</taxon>
    </lineage>
</organism>
<gene>
    <name evidence="7" type="primary">CSON001502</name>
</gene>
<dbReference type="GO" id="GO:0016020">
    <property type="term" value="C:membrane"/>
    <property type="evidence" value="ECO:0007669"/>
    <property type="project" value="UniProtKB-SubCell"/>
</dbReference>
<feature type="transmembrane region" description="Helical" evidence="6">
    <location>
        <begin position="738"/>
        <end position="757"/>
    </location>
</feature>
<dbReference type="GO" id="GO:0046513">
    <property type="term" value="P:ceramide biosynthetic process"/>
    <property type="evidence" value="ECO:0007669"/>
    <property type="project" value="TreeGrafter"/>
</dbReference>
<sequence>MNYENMSIRILDILNLPLIHRCPELCLIIDRASLKELQEIFPVLINSIFGLPGGSVGWGLRTTQQQINQQEFEILYNFFIPLGPMFRMLYRLLSDPIKFEVPIGFLPMKMQQMLESGRYSGFYSDIITIDPFRRQIVSLSLNAFDFFFIHFVTHGTLPLHKMYPSAAQLNSEKARTVYFYLAADYLCTFLPSKPDSIIQPQNIGTIKLPTVTPAPNIQPIKRPKYLLLSAISNHSTPTQSNTSRHIDSPRANIWRSETVLYLFVDAWLRSDFDEHRDLPSNEFIRLVRVLVKQLHSFSNSADYDNTSLQVLRQSAQPLMNAKMYGFLKSLMSRWPLDSSFADVLELWLSFIQPWRYVFNRDLNLIAEMPIPPKFDTFISENLPAYTQIFVKLVPRFERVDLSSYKNVFMLFRVLKVFGQSNLSDILRRHESCLGLNLSNSNYVEAPALQSNSFNNKSGGSPNRSGGNEWRPYSRSENLDESYTPLFTGDFMQKLEEFTRKILVVKHVAKNNLREVEEEYEKKHRGFIGFLKSILTFEEDTVLTQILNDRKKIPEILDFCGQSMNGIFNVQVPEPSMSAEFMESDEFDSARRSSESFNQSDKNTTEFSDHNFSITPSFMKNNIKTIKFGGDPALLPIRDSEVTFLVRFLHQLSCKLNLMFPQEINEYWHRRDLVGRLTRQLLLPPMTSQTFDKSTGLSILKKQDLPPRICLRPLASYKTITLVTISLFLSYLLWGAPSYGLFLLILFAFMTVLIKALVSDVQISE</sequence>
<dbReference type="AlphaFoldDB" id="A0A336LQY2"/>
<accession>A0A336LQY2</accession>
<keyword evidence="2 6" id="KW-0812">Transmembrane</keyword>
<dbReference type="VEuPathDB" id="VectorBase:CSON001502"/>
<comment type="subcellular location">
    <subcellularLocation>
        <location evidence="1">Membrane</location>
        <topology evidence="1">Single-pass membrane protein</topology>
    </subcellularLocation>
</comment>
<dbReference type="GO" id="GO:0050290">
    <property type="term" value="F:sphingomyelin phosphodiesterase D activity"/>
    <property type="evidence" value="ECO:0007669"/>
    <property type="project" value="InterPro"/>
</dbReference>